<evidence type="ECO:0000256" key="6">
    <source>
        <dbReference type="ARBA" id="ARBA00023004"/>
    </source>
</evidence>
<keyword evidence="5 10" id="KW-0560">Oxidoreductase</keyword>
<keyword evidence="3 9" id="KW-0349">Heme</keyword>
<dbReference type="CDD" id="cd11055">
    <property type="entry name" value="CYP3A-like"/>
    <property type="match status" value="1"/>
</dbReference>
<accession>A0A210QUD3</accession>
<dbReference type="PRINTS" id="PR00463">
    <property type="entry name" value="EP450I"/>
</dbReference>
<evidence type="ECO:0000256" key="2">
    <source>
        <dbReference type="ARBA" id="ARBA00010617"/>
    </source>
</evidence>
<dbReference type="Proteomes" id="UP000242188">
    <property type="component" value="Unassembled WGS sequence"/>
</dbReference>
<evidence type="ECO:0000313" key="11">
    <source>
        <dbReference type="EMBL" id="OWF52363.1"/>
    </source>
</evidence>
<dbReference type="STRING" id="6573.A0A210QUD3"/>
<name>A0A210QUD3_MIZYE</name>
<evidence type="ECO:0000256" key="8">
    <source>
        <dbReference type="ARBA" id="ARBA00043906"/>
    </source>
</evidence>
<dbReference type="InterPro" id="IPR036396">
    <property type="entry name" value="Cyt_P450_sf"/>
</dbReference>
<dbReference type="SUPFAM" id="SSF48264">
    <property type="entry name" value="Cytochrome P450"/>
    <property type="match status" value="1"/>
</dbReference>
<dbReference type="Gene3D" id="1.10.630.10">
    <property type="entry name" value="Cytochrome P450"/>
    <property type="match status" value="1"/>
</dbReference>
<protein>
    <submittedName>
        <fullName evidence="11">Cytochrome P450 3A24</fullName>
    </submittedName>
</protein>
<sequence length="557" mass="63001">MMFQKDGLTTAILHYTINEEKMVEAIYINLSTSRNTYTGGEVLQVARQVFLNASFIPIPMIMDFILSPWMTVGIASMLSIFLYSKWKHSLFSKLGIPGPKPKFIFGILPTYKKDGLAWTDLQLVSTYGKFIGIYHGHNPVTLIADHEMIREICINRSDVFINRASSFDMCGTLGCAVALADNTHWRFLNRKLSSIFSKDRIDKICPMLTECLDTMVENIKISSKSGQSFDFMQHCSHFSMDILMGGVIGQKVNSAKDPENVLIKQAHVAWIAGNAGCIRLGGICALCPPMRKVLNYFNVSPCSKDIIEFFTDITRDRINQSDAPIRSDFLKFMTERSDNDNNNSAKNKERGLTEEEITANILFFIMAGYDTTANALAFLAYNLATNTDCQERLIHEINNSIIKGDMCYDSIMDLPYLDKVVSETLRMFPPMLRFNRRASSDVTVCGRHIPRDMDVSVPIFALHRDPEVWADPHKFDPERFAPEQVARRPTYAYVPFGAGPRHCFASKFAVFEIKLAIVHLLKHFKLESAPETEMPPKLEKGGFARAENGIWLRVQSS</sequence>
<evidence type="ECO:0000256" key="7">
    <source>
        <dbReference type="ARBA" id="ARBA00023033"/>
    </source>
</evidence>
<evidence type="ECO:0000256" key="1">
    <source>
        <dbReference type="ARBA" id="ARBA00001971"/>
    </source>
</evidence>
<comment type="cofactor">
    <cofactor evidence="1 9">
        <name>heme</name>
        <dbReference type="ChEBI" id="CHEBI:30413"/>
    </cofactor>
</comment>
<dbReference type="GO" id="GO:0020037">
    <property type="term" value="F:heme binding"/>
    <property type="evidence" value="ECO:0007669"/>
    <property type="project" value="InterPro"/>
</dbReference>
<dbReference type="InterPro" id="IPR002401">
    <property type="entry name" value="Cyt_P450_E_grp-I"/>
</dbReference>
<evidence type="ECO:0000256" key="4">
    <source>
        <dbReference type="ARBA" id="ARBA00022723"/>
    </source>
</evidence>
<dbReference type="Pfam" id="PF00067">
    <property type="entry name" value="p450"/>
    <property type="match status" value="1"/>
</dbReference>
<evidence type="ECO:0000256" key="3">
    <source>
        <dbReference type="ARBA" id="ARBA00022617"/>
    </source>
</evidence>
<dbReference type="InterPro" id="IPR050705">
    <property type="entry name" value="Cytochrome_P450_3A"/>
</dbReference>
<dbReference type="PRINTS" id="PR00385">
    <property type="entry name" value="P450"/>
</dbReference>
<dbReference type="PROSITE" id="PS00086">
    <property type="entry name" value="CYTOCHROME_P450"/>
    <property type="match status" value="1"/>
</dbReference>
<comment type="similarity">
    <text evidence="2 10">Belongs to the cytochrome P450 family.</text>
</comment>
<keyword evidence="12" id="KW-1185">Reference proteome</keyword>
<reference evidence="11 12" key="1">
    <citation type="journal article" date="2017" name="Nat. Ecol. Evol.">
        <title>Scallop genome provides insights into evolution of bilaterian karyotype and development.</title>
        <authorList>
            <person name="Wang S."/>
            <person name="Zhang J."/>
            <person name="Jiao W."/>
            <person name="Li J."/>
            <person name="Xun X."/>
            <person name="Sun Y."/>
            <person name="Guo X."/>
            <person name="Huan P."/>
            <person name="Dong B."/>
            <person name="Zhang L."/>
            <person name="Hu X."/>
            <person name="Sun X."/>
            <person name="Wang J."/>
            <person name="Zhao C."/>
            <person name="Wang Y."/>
            <person name="Wang D."/>
            <person name="Huang X."/>
            <person name="Wang R."/>
            <person name="Lv J."/>
            <person name="Li Y."/>
            <person name="Zhang Z."/>
            <person name="Liu B."/>
            <person name="Lu W."/>
            <person name="Hui Y."/>
            <person name="Liang J."/>
            <person name="Zhou Z."/>
            <person name="Hou R."/>
            <person name="Li X."/>
            <person name="Liu Y."/>
            <person name="Li H."/>
            <person name="Ning X."/>
            <person name="Lin Y."/>
            <person name="Zhao L."/>
            <person name="Xing Q."/>
            <person name="Dou J."/>
            <person name="Li Y."/>
            <person name="Mao J."/>
            <person name="Guo H."/>
            <person name="Dou H."/>
            <person name="Li T."/>
            <person name="Mu C."/>
            <person name="Jiang W."/>
            <person name="Fu Q."/>
            <person name="Fu X."/>
            <person name="Miao Y."/>
            <person name="Liu J."/>
            <person name="Yu Q."/>
            <person name="Li R."/>
            <person name="Liao H."/>
            <person name="Li X."/>
            <person name="Kong Y."/>
            <person name="Jiang Z."/>
            <person name="Chourrout D."/>
            <person name="Li R."/>
            <person name="Bao Z."/>
        </authorList>
    </citation>
    <scope>NUCLEOTIDE SEQUENCE [LARGE SCALE GENOMIC DNA]</scope>
    <source>
        <strain evidence="11 12">PY_sf001</strain>
    </source>
</reference>
<organism evidence="11 12">
    <name type="scientific">Mizuhopecten yessoensis</name>
    <name type="common">Japanese scallop</name>
    <name type="synonym">Patinopecten yessoensis</name>
    <dbReference type="NCBI Taxonomy" id="6573"/>
    <lineage>
        <taxon>Eukaryota</taxon>
        <taxon>Metazoa</taxon>
        <taxon>Spiralia</taxon>
        <taxon>Lophotrochozoa</taxon>
        <taxon>Mollusca</taxon>
        <taxon>Bivalvia</taxon>
        <taxon>Autobranchia</taxon>
        <taxon>Pteriomorphia</taxon>
        <taxon>Pectinida</taxon>
        <taxon>Pectinoidea</taxon>
        <taxon>Pectinidae</taxon>
        <taxon>Mizuhopecten</taxon>
    </lineage>
</organism>
<dbReference type="GO" id="GO:0008395">
    <property type="term" value="F:steroid hydroxylase activity"/>
    <property type="evidence" value="ECO:0007669"/>
    <property type="project" value="TreeGrafter"/>
</dbReference>
<dbReference type="AlphaFoldDB" id="A0A210QUD3"/>
<dbReference type="PANTHER" id="PTHR24302">
    <property type="entry name" value="CYTOCHROME P450 FAMILY 3"/>
    <property type="match status" value="1"/>
</dbReference>
<evidence type="ECO:0000256" key="5">
    <source>
        <dbReference type="ARBA" id="ARBA00023002"/>
    </source>
</evidence>
<dbReference type="InterPro" id="IPR001128">
    <property type="entry name" value="Cyt_P450"/>
</dbReference>
<dbReference type="GO" id="GO:0016705">
    <property type="term" value="F:oxidoreductase activity, acting on paired donors, with incorporation or reduction of molecular oxygen"/>
    <property type="evidence" value="ECO:0007669"/>
    <property type="project" value="InterPro"/>
</dbReference>
<gene>
    <name evidence="11" type="ORF">KP79_PYT18531</name>
</gene>
<evidence type="ECO:0000256" key="9">
    <source>
        <dbReference type="PIRSR" id="PIRSR602401-1"/>
    </source>
</evidence>
<dbReference type="InterPro" id="IPR017972">
    <property type="entry name" value="Cyt_P450_CS"/>
</dbReference>
<keyword evidence="4 9" id="KW-0479">Metal-binding</keyword>
<keyword evidence="6 9" id="KW-0408">Iron</keyword>
<evidence type="ECO:0000256" key="10">
    <source>
        <dbReference type="RuleBase" id="RU000461"/>
    </source>
</evidence>
<keyword evidence="7 10" id="KW-0503">Monooxygenase</keyword>
<dbReference type="FunFam" id="1.10.630.10:FF:000182">
    <property type="entry name" value="Cytochrome P450 3A4"/>
    <property type="match status" value="1"/>
</dbReference>
<evidence type="ECO:0000313" key="12">
    <source>
        <dbReference type="Proteomes" id="UP000242188"/>
    </source>
</evidence>
<comment type="function">
    <text evidence="8">Cytochromes P450 are a group of heme-thiolate monooxygenases. They oxidize a variety of structurally unrelated compounds, including steroids, fatty acids, and xenobiotics.</text>
</comment>
<dbReference type="PANTHER" id="PTHR24302:SF15">
    <property type="entry name" value="FATTY-ACID PEROXYGENASE"/>
    <property type="match status" value="1"/>
</dbReference>
<dbReference type="GO" id="GO:0005506">
    <property type="term" value="F:iron ion binding"/>
    <property type="evidence" value="ECO:0007669"/>
    <property type="project" value="InterPro"/>
</dbReference>
<proteinExistence type="inferred from homology"/>
<dbReference type="EMBL" id="NEDP02001812">
    <property type="protein sequence ID" value="OWF52363.1"/>
    <property type="molecule type" value="Genomic_DNA"/>
</dbReference>
<feature type="binding site" description="axial binding residue" evidence="9">
    <location>
        <position position="503"/>
    </location>
    <ligand>
        <name>heme</name>
        <dbReference type="ChEBI" id="CHEBI:30413"/>
    </ligand>
    <ligandPart>
        <name>Fe</name>
        <dbReference type="ChEBI" id="CHEBI:18248"/>
    </ligandPart>
</feature>
<comment type="caution">
    <text evidence="11">The sequence shown here is derived from an EMBL/GenBank/DDBJ whole genome shotgun (WGS) entry which is preliminary data.</text>
</comment>
<dbReference type="OrthoDB" id="2789670at2759"/>